<evidence type="ECO:0000256" key="2">
    <source>
        <dbReference type="ARBA" id="ARBA00022840"/>
    </source>
</evidence>
<dbReference type="CDD" id="cd18139">
    <property type="entry name" value="HLD_clamp_RarA"/>
    <property type="match status" value="1"/>
</dbReference>
<gene>
    <name evidence="5" type="primary">rarA</name>
    <name evidence="5" type="ORF">NCTC13645_00916</name>
</gene>
<dbReference type="PANTHER" id="PTHR13779">
    <property type="entry name" value="WERNER HELICASE-INTERACTING PROTEIN 1 FAMILY MEMBER"/>
    <property type="match status" value="1"/>
</dbReference>
<dbReference type="PANTHER" id="PTHR13779:SF7">
    <property type="entry name" value="ATPASE WRNIP1"/>
    <property type="match status" value="1"/>
</dbReference>
<dbReference type="GO" id="GO:0017116">
    <property type="term" value="F:single-stranded DNA helicase activity"/>
    <property type="evidence" value="ECO:0007669"/>
    <property type="project" value="TreeGrafter"/>
</dbReference>
<dbReference type="GO" id="GO:0008047">
    <property type="term" value="F:enzyme activator activity"/>
    <property type="evidence" value="ECO:0007669"/>
    <property type="project" value="TreeGrafter"/>
</dbReference>
<evidence type="ECO:0000259" key="3">
    <source>
        <dbReference type="Pfam" id="PF12002"/>
    </source>
</evidence>
<accession>A0A380NYD9</accession>
<dbReference type="Pfam" id="PF16193">
    <property type="entry name" value="AAA_assoc_2"/>
    <property type="match status" value="1"/>
</dbReference>
<dbReference type="SUPFAM" id="SSF48019">
    <property type="entry name" value="post-AAA+ oligomerization domain-like"/>
    <property type="match status" value="1"/>
</dbReference>
<dbReference type="EMBL" id="UHIV01000001">
    <property type="protein sequence ID" value="SUP53051.1"/>
    <property type="molecule type" value="Genomic_DNA"/>
</dbReference>
<dbReference type="GO" id="GO:0000731">
    <property type="term" value="P:DNA synthesis involved in DNA repair"/>
    <property type="evidence" value="ECO:0007669"/>
    <property type="project" value="TreeGrafter"/>
</dbReference>
<feature type="domain" description="MgsA AAA+ ATPase C-terminal" evidence="3">
    <location>
        <begin position="72"/>
        <end position="127"/>
    </location>
</feature>
<dbReference type="InterPro" id="IPR021886">
    <property type="entry name" value="MgsA_C"/>
</dbReference>
<protein>
    <submittedName>
        <fullName evidence="5">Replication-associated recombination protein A</fullName>
    </submittedName>
</protein>
<dbReference type="Pfam" id="PF12002">
    <property type="entry name" value="MgsA_C"/>
    <property type="match status" value="1"/>
</dbReference>
<name>A0A380NYD9_WEIVI</name>
<dbReference type="InterPro" id="IPR051314">
    <property type="entry name" value="AAA_ATPase_RarA/MGS1/WRNIP1"/>
</dbReference>
<dbReference type="Gene3D" id="1.20.272.10">
    <property type="match status" value="1"/>
</dbReference>
<dbReference type="Gene3D" id="1.10.8.60">
    <property type="match status" value="1"/>
</dbReference>
<dbReference type="STRING" id="1629.IV50_GL000959"/>
<evidence type="ECO:0000313" key="6">
    <source>
        <dbReference type="Proteomes" id="UP000254621"/>
    </source>
</evidence>
<dbReference type="InterPro" id="IPR032423">
    <property type="entry name" value="AAA_assoc_2"/>
</dbReference>
<dbReference type="GO" id="GO:0006261">
    <property type="term" value="P:DNA-templated DNA replication"/>
    <property type="evidence" value="ECO:0007669"/>
    <property type="project" value="TreeGrafter"/>
</dbReference>
<reference evidence="5 6" key="1">
    <citation type="submission" date="2018-06" db="EMBL/GenBank/DDBJ databases">
        <authorList>
            <consortium name="Pathogen Informatics"/>
            <person name="Doyle S."/>
        </authorList>
    </citation>
    <scope>NUCLEOTIDE SEQUENCE [LARGE SCALE GENOMIC DNA]</scope>
    <source>
        <strain evidence="5 6">NCTC13645</strain>
    </source>
</reference>
<feature type="domain" description="AAA C-terminal" evidence="4">
    <location>
        <begin position="2"/>
        <end position="71"/>
    </location>
</feature>
<dbReference type="Proteomes" id="UP000254621">
    <property type="component" value="Unassembled WGS sequence"/>
</dbReference>
<keyword evidence="1" id="KW-0547">Nucleotide-binding</keyword>
<keyword evidence="2" id="KW-0067">ATP-binding</keyword>
<dbReference type="GO" id="GO:0005524">
    <property type="term" value="F:ATP binding"/>
    <property type="evidence" value="ECO:0007669"/>
    <property type="project" value="UniProtKB-KW"/>
</dbReference>
<evidence type="ECO:0000259" key="4">
    <source>
        <dbReference type="Pfam" id="PF16193"/>
    </source>
</evidence>
<dbReference type="GO" id="GO:0003677">
    <property type="term" value="F:DNA binding"/>
    <property type="evidence" value="ECO:0007669"/>
    <property type="project" value="InterPro"/>
</dbReference>
<dbReference type="InterPro" id="IPR008921">
    <property type="entry name" value="DNA_pol3_clamp-load_cplx_C"/>
</dbReference>
<proteinExistence type="predicted"/>
<organism evidence="5 6">
    <name type="scientific">Weissella viridescens</name>
    <name type="common">Lactobacillus viridescens</name>
    <dbReference type="NCBI Taxonomy" id="1629"/>
    <lineage>
        <taxon>Bacteria</taxon>
        <taxon>Bacillati</taxon>
        <taxon>Bacillota</taxon>
        <taxon>Bacilli</taxon>
        <taxon>Lactobacillales</taxon>
        <taxon>Lactobacillaceae</taxon>
        <taxon>Weissella</taxon>
    </lineage>
</organism>
<evidence type="ECO:0000313" key="5">
    <source>
        <dbReference type="EMBL" id="SUP53051.1"/>
    </source>
</evidence>
<evidence type="ECO:0000256" key="1">
    <source>
        <dbReference type="ARBA" id="ARBA00022741"/>
    </source>
</evidence>
<sequence>MTHLMHVTNGDLRAALNALELAVKSTQPNADGVVKIDLDIIQETTQQGSLVADKDGDAHYDVISALQKSIRGSDTDAALHYLGRLILAGDLPSIVRRLQVIAYEDIGLANPAVVERAVTAIHAAENLVFLKPVSH</sequence>
<dbReference type="AlphaFoldDB" id="A0A380NYD9"/>